<evidence type="ECO:0000313" key="2">
    <source>
        <dbReference type="Proteomes" id="UP000030762"/>
    </source>
</evidence>
<dbReference type="Gene3D" id="3.80.10.10">
    <property type="entry name" value="Ribonuclease Inhibitor"/>
    <property type="match status" value="1"/>
</dbReference>
<name>T0RWN1_SAPDV</name>
<dbReference type="VEuPathDB" id="FungiDB:SDRG_05745"/>
<dbReference type="GeneID" id="19946472"/>
<reference evidence="1 2" key="1">
    <citation type="submission" date="2012-04" db="EMBL/GenBank/DDBJ databases">
        <title>The Genome Sequence of Saprolegnia declina VS20.</title>
        <authorList>
            <consortium name="The Broad Institute Genome Sequencing Platform"/>
            <person name="Russ C."/>
            <person name="Nusbaum C."/>
            <person name="Tyler B."/>
            <person name="van West P."/>
            <person name="Dieguez-Uribeondo J."/>
            <person name="de Bruijn I."/>
            <person name="Tripathy S."/>
            <person name="Jiang R."/>
            <person name="Young S.K."/>
            <person name="Zeng Q."/>
            <person name="Gargeya S."/>
            <person name="Fitzgerald M."/>
            <person name="Haas B."/>
            <person name="Abouelleil A."/>
            <person name="Alvarado L."/>
            <person name="Arachchi H.M."/>
            <person name="Berlin A."/>
            <person name="Chapman S.B."/>
            <person name="Goldberg J."/>
            <person name="Griggs A."/>
            <person name="Gujja S."/>
            <person name="Hansen M."/>
            <person name="Howarth C."/>
            <person name="Imamovic A."/>
            <person name="Larimer J."/>
            <person name="McCowen C."/>
            <person name="Montmayeur A."/>
            <person name="Murphy C."/>
            <person name="Neiman D."/>
            <person name="Pearson M."/>
            <person name="Priest M."/>
            <person name="Roberts A."/>
            <person name="Saif S."/>
            <person name="Shea T."/>
            <person name="Sisk P."/>
            <person name="Sykes S."/>
            <person name="Wortman J."/>
            <person name="Nusbaum C."/>
            <person name="Birren B."/>
        </authorList>
    </citation>
    <scope>NUCLEOTIDE SEQUENCE [LARGE SCALE GENOMIC DNA]</scope>
    <source>
        <strain evidence="1 2">VS20</strain>
    </source>
</reference>
<dbReference type="OMA" id="YCLEEMT"/>
<dbReference type="OrthoDB" id="10438295at2759"/>
<evidence type="ECO:0000313" key="1">
    <source>
        <dbReference type="EMBL" id="EQC36918.1"/>
    </source>
</evidence>
<dbReference type="InParanoid" id="T0RWN1"/>
<dbReference type="AlphaFoldDB" id="T0RWN1"/>
<dbReference type="RefSeq" id="XP_008609699.1">
    <property type="nucleotide sequence ID" value="XM_008611477.1"/>
</dbReference>
<dbReference type="SUPFAM" id="SSF52047">
    <property type="entry name" value="RNI-like"/>
    <property type="match status" value="1"/>
</dbReference>
<keyword evidence="2" id="KW-1185">Reference proteome</keyword>
<dbReference type="Proteomes" id="UP000030762">
    <property type="component" value="Unassembled WGS sequence"/>
</dbReference>
<dbReference type="EMBL" id="JH767146">
    <property type="protein sequence ID" value="EQC36918.1"/>
    <property type="molecule type" value="Genomic_DNA"/>
</dbReference>
<accession>T0RWN1</accession>
<dbReference type="InterPro" id="IPR032675">
    <property type="entry name" value="LRR_dom_sf"/>
</dbReference>
<sequence>MHLAGIADDEIHLVAAAMSLVPSIGIDGPFGRDRSPTSEKAKLGLFTDPFCAFVAQWTFKVHELSLLSRPEKNPSDCYDLLGLCISLQTAVLSSNWLALAAISTSAHHVSDLSLLNASHNADGLPFDWTESLGPWLESAHAKRLRLSSFAGLFANHLPLNYLTHLGLLACRDPILGDMAALLEPAVIESIRFQSYCLEEMTGFVMTLPLFPRLAVVDITGVSLGGHSAAPLSTTKTLRVVLFRAISWSANALATLLDWMARADVLECSKWTGSEMVGANCDLVGRALRCWIATGALRCCSIADDGLKLDLSVNSFGCDGLQVLLDALAPSSNIVVLT</sequence>
<proteinExistence type="predicted"/>
<organism evidence="1 2">
    <name type="scientific">Saprolegnia diclina (strain VS20)</name>
    <dbReference type="NCBI Taxonomy" id="1156394"/>
    <lineage>
        <taxon>Eukaryota</taxon>
        <taxon>Sar</taxon>
        <taxon>Stramenopiles</taxon>
        <taxon>Oomycota</taxon>
        <taxon>Saprolegniomycetes</taxon>
        <taxon>Saprolegniales</taxon>
        <taxon>Saprolegniaceae</taxon>
        <taxon>Saprolegnia</taxon>
    </lineage>
</organism>
<gene>
    <name evidence="1" type="ORF">SDRG_05745</name>
</gene>
<evidence type="ECO:0008006" key="3">
    <source>
        <dbReference type="Google" id="ProtNLM"/>
    </source>
</evidence>
<protein>
    <recommendedName>
        <fullName evidence="3">F-box domain-containing protein</fullName>
    </recommendedName>
</protein>